<keyword evidence="5 14" id="KW-0121">Carboxypeptidase</keyword>
<keyword evidence="9 14" id="KW-0133">Cell shape</keyword>
<dbReference type="AlphaFoldDB" id="I3CDC7"/>
<comment type="subcellular location">
    <subcellularLocation>
        <location evidence="14">Cell inner membrane</location>
        <topology evidence="14">Single-pass membrane protein</topology>
    </subcellularLocation>
    <subcellularLocation>
        <location evidence="2">Cell membrane</location>
    </subcellularLocation>
    <subcellularLocation>
        <location evidence="1">Membrane</location>
        <topology evidence="1">Single-pass membrane protein</topology>
    </subcellularLocation>
</comment>
<dbReference type="GO" id="GO:0008658">
    <property type="term" value="F:penicillin binding"/>
    <property type="evidence" value="ECO:0007669"/>
    <property type="project" value="UniProtKB-UniRule"/>
</dbReference>
<comment type="pathway">
    <text evidence="14">Cell wall biogenesis; peptidoglycan biosynthesis.</text>
</comment>
<feature type="active site" description="Acyl-ester intermediate" evidence="14">
    <location>
        <position position="331"/>
    </location>
</feature>
<evidence type="ECO:0000256" key="9">
    <source>
        <dbReference type="ARBA" id="ARBA00022960"/>
    </source>
</evidence>
<keyword evidence="19" id="KW-1185">Reference proteome</keyword>
<dbReference type="Pfam" id="PF03717">
    <property type="entry name" value="PBP_dimer"/>
    <property type="match status" value="1"/>
</dbReference>
<dbReference type="GO" id="GO:0008360">
    <property type="term" value="P:regulation of cell shape"/>
    <property type="evidence" value="ECO:0007669"/>
    <property type="project" value="UniProtKB-KW"/>
</dbReference>
<comment type="catalytic activity">
    <reaction evidence="14">
        <text>Preferential cleavage: (Ac)2-L-Lys-D-Ala-|-D-Ala. Also transpeptidation of peptidyl-alanyl moieties that are N-acyl substituents of D-alanine.</text>
        <dbReference type="EC" id="3.4.16.4"/>
    </reaction>
</comment>
<dbReference type="InterPro" id="IPR050515">
    <property type="entry name" value="Beta-lactam/transpept"/>
</dbReference>
<name>I3CDC7_9GAMM</name>
<evidence type="ECO:0000256" key="6">
    <source>
        <dbReference type="ARBA" id="ARBA00022670"/>
    </source>
</evidence>
<dbReference type="GO" id="GO:0006508">
    <property type="term" value="P:proteolysis"/>
    <property type="evidence" value="ECO:0007669"/>
    <property type="project" value="UniProtKB-KW"/>
</dbReference>
<keyword evidence="10 14" id="KW-0573">Peptidoglycan synthesis</keyword>
<dbReference type="GO" id="GO:0005886">
    <property type="term" value="C:plasma membrane"/>
    <property type="evidence" value="ECO:0007669"/>
    <property type="project" value="UniProtKB-SubCell"/>
</dbReference>
<dbReference type="Gene3D" id="3.30.1390.30">
    <property type="entry name" value="Penicillin-binding protein 2a, domain 3"/>
    <property type="match status" value="1"/>
</dbReference>
<organism evidence="18 19">
    <name type="scientific">Beggiatoa alba B18LD</name>
    <dbReference type="NCBI Taxonomy" id="395493"/>
    <lineage>
        <taxon>Bacteria</taxon>
        <taxon>Pseudomonadati</taxon>
        <taxon>Pseudomonadota</taxon>
        <taxon>Gammaproteobacteria</taxon>
        <taxon>Thiotrichales</taxon>
        <taxon>Thiotrichaceae</taxon>
        <taxon>Beggiatoa</taxon>
    </lineage>
</organism>
<evidence type="ECO:0000256" key="12">
    <source>
        <dbReference type="ARBA" id="ARBA00023136"/>
    </source>
</evidence>
<keyword evidence="11 14" id="KW-1133">Transmembrane helix</keyword>
<evidence type="ECO:0000256" key="2">
    <source>
        <dbReference type="ARBA" id="ARBA00004236"/>
    </source>
</evidence>
<dbReference type="InterPro" id="IPR012338">
    <property type="entry name" value="Beta-lactam/transpept-like"/>
</dbReference>
<dbReference type="Pfam" id="PF00905">
    <property type="entry name" value="Transpeptidase"/>
    <property type="match status" value="1"/>
</dbReference>
<dbReference type="RefSeq" id="WP_002683706.1">
    <property type="nucleotide sequence ID" value="NZ_JH600070.1"/>
</dbReference>
<dbReference type="GO" id="GO:0071972">
    <property type="term" value="F:peptidoglycan L,D-transpeptidase activity"/>
    <property type="evidence" value="ECO:0007669"/>
    <property type="project" value="TreeGrafter"/>
</dbReference>
<evidence type="ECO:0000256" key="1">
    <source>
        <dbReference type="ARBA" id="ARBA00004167"/>
    </source>
</evidence>
<dbReference type="HOGENOM" id="CLU_009289_1_2_6"/>
<dbReference type="SUPFAM" id="SSF56601">
    <property type="entry name" value="beta-lactamase/transpeptidase-like"/>
    <property type="match status" value="1"/>
</dbReference>
<evidence type="ECO:0000256" key="7">
    <source>
        <dbReference type="ARBA" id="ARBA00022692"/>
    </source>
</evidence>
<evidence type="ECO:0000256" key="15">
    <source>
        <dbReference type="SAM" id="MobiDB-lite"/>
    </source>
</evidence>
<evidence type="ECO:0000313" key="19">
    <source>
        <dbReference type="Proteomes" id="UP000005744"/>
    </source>
</evidence>
<dbReference type="eggNOG" id="COG0768">
    <property type="taxonomic scope" value="Bacteria"/>
</dbReference>
<dbReference type="HAMAP" id="MF_02081">
    <property type="entry name" value="MrdA_transpept"/>
    <property type="match status" value="1"/>
</dbReference>
<evidence type="ECO:0000259" key="16">
    <source>
        <dbReference type="Pfam" id="PF00905"/>
    </source>
</evidence>
<gene>
    <name evidence="14" type="primary">mrdA</name>
    <name evidence="18" type="ORF">BegalDRAFT_0708</name>
</gene>
<feature type="domain" description="Penicillin-binding protein transpeptidase" evidence="16">
    <location>
        <begin position="272"/>
        <end position="613"/>
    </location>
</feature>
<dbReference type="FunFam" id="3.40.710.10:FF:000024">
    <property type="entry name" value="Penicillin-binding protein 2"/>
    <property type="match status" value="1"/>
</dbReference>
<dbReference type="GO" id="GO:0009252">
    <property type="term" value="P:peptidoglycan biosynthetic process"/>
    <property type="evidence" value="ECO:0007669"/>
    <property type="project" value="UniProtKB-UniRule"/>
</dbReference>
<evidence type="ECO:0000313" key="18">
    <source>
        <dbReference type="EMBL" id="EIJ41620.1"/>
    </source>
</evidence>
<dbReference type="GO" id="GO:0071555">
    <property type="term" value="P:cell wall organization"/>
    <property type="evidence" value="ECO:0007669"/>
    <property type="project" value="UniProtKB-KW"/>
</dbReference>
<dbReference type="InterPro" id="IPR005311">
    <property type="entry name" value="PBP_dimer"/>
</dbReference>
<feature type="domain" description="Penicillin-binding protein dimerisation" evidence="17">
    <location>
        <begin position="68"/>
        <end position="240"/>
    </location>
</feature>
<protein>
    <recommendedName>
        <fullName evidence="14">Peptidoglycan D,D-transpeptidase MrdA</fullName>
        <ecNumber evidence="14">3.4.16.4</ecNumber>
    </recommendedName>
    <alternativeName>
        <fullName evidence="14">Penicillin-binding protein 2</fullName>
        <shortName evidence="14">PBP-2</shortName>
    </alternativeName>
</protein>
<evidence type="ECO:0000256" key="14">
    <source>
        <dbReference type="HAMAP-Rule" id="MF_02081"/>
    </source>
</evidence>
<keyword evidence="3 14" id="KW-1003">Cell membrane</keyword>
<dbReference type="GO" id="GO:0009002">
    <property type="term" value="F:serine-type D-Ala-D-Ala carboxypeptidase activity"/>
    <property type="evidence" value="ECO:0007669"/>
    <property type="project" value="UniProtKB-UniRule"/>
</dbReference>
<dbReference type="PANTHER" id="PTHR30627:SF2">
    <property type="entry name" value="PEPTIDOGLYCAN D,D-TRANSPEPTIDASE MRDA"/>
    <property type="match status" value="1"/>
</dbReference>
<dbReference type="PANTHER" id="PTHR30627">
    <property type="entry name" value="PEPTIDOGLYCAN D,D-TRANSPEPTIDASE"/>
    <property type="match status" value="1"/>
</dbReference>
<keyword evidence="13 14" id="KW-0961">Cell wall biogenesis/degradation</keyword>
<dbReference type="EMBL" id="JH600070">
    <property type="protein sequence ID" value="EIJ41620.1"/>
    <property type="molecule type" value="Genomic_DNA"/>
</dbReference>
<evidence type="ECO:0000256" key="8">
    <source>
        <dbReference type="ARBA" id="ARBA00022801"/>
    </source>
</evidence>
<keyword evidence="6 14" id="KW-0645">Protease</keyword>
<evidence type="ECO:0000256" key="5">
    <source>
        <dbReference type="ARBA" id="ARBA00022645"/>
    </source>
</evidence>
<accession>I3CDC7</accession>
<evidence type="ECO:0000256" key="11">
    <source>
        <dbReference type="ARBA" id="ARBA00022989"/>
    </source>
</evidence>
<keyword evidence="4 14" id="KW-0997">Cell inner membrane</keyword>
<comment type="caution">
    <text evidence="14">Lacks conserved residue(s) required for the propagation of feature annotation.</text>
</comment>
<dbReference type="Gene3D" id="3.40.710.10">
    <property type="entry name" value="DD-peptidase/beta-lactamase superfamily"/>
    <property type="match status" value="1"/>
</dbReference>
<dbReference type="InterPro" id="IPR001460">
    <property type="entry name" value="PCN-bd_Tpept"/>
</dbReference>
<evidence type="ECO:0000259" key="17">
    <source>
        <dbReference type="Pfam" id="PF03717"/>
    </source>
</evidence>
<dbReference type="UniPathway" id="UPA00219"/>
<evidence type="ECO:0000256" key="4">
    <source>
        <dbReference type="ARBA" id="ARBA00022519"/>
    </source>
</evidence>
<reference evidence="18 19" key="1">
    <citation type="submission" date="2011-11" db="EMBL/GenBank/DDBJ databases">
        <title>Improved High-Quality Draft sequence of Beggiatoa alba B18lD.</title>
        <authorList>
            <consortium name="US DOE Joint Genome Institute"/>
            <person name="Lucas S."/>
            <person name="Han J."/>
            <person name="Lapidus A."/>
            <person name="Cheng J.-F."/>
            <person name="Goodwin L."/>
            <person name="Pitluck S."/>
            <person name="Peters L."/>
            <person name="Mikhailova N."/>
            <person name="Held B."/>
            <person name="Detter J.C."/>
            <person name="Han C."/>
            <person name="Tapia R."/>
            <person name="Land M."/>
            <person name="Hauser L."/>
            <person name="Kyrpides N."/>
            <person name="Ivanova N."/>
            <person name="Pagani I."/>
            <person name="Samuel K."/>
            <person name="Teske A."/>
            <person name="Mueller J."/>
            <person name="Woyke T."/>
        </authorList>
    </citation>
    <scope>NUCLEOTIDE SEQUENCE [LARGE SCALE GENOMIC DNA]</scope>
    <source>
        <strain evidence="18 19">B18LD</strain>
    </source>
</reference>
<dbReference type="STRING" id="395493.BegalDRAFT_0708"/>
<comment type="similarity">
    <text evidence="14">Belongs to the transpeptidase family. MrdA subfamily.</text>
</comment>
<dbReference type="InterPro" id="IPR036138">
    <property type="entry name" value="PBP_dimer_sf"/>
</dbReference>
<evidence type="ECO:0000256" key="3">
    <source>
        <dbReference type="ARBA" id="ARBA00022475"/>
    </source>
</evidence>
<sequence>MSSPHPTPFILKDIVRENRLFKSRLIVAWLCMMVGLSLIVTRLVFLQVINHERYTTLSEKNRLKILPLPPTRGLIYDRNGVVLAENRTSYTLEVVPEQVEGDLDEMLQRLGQVVRIEPSDIERFKRQLKLKRRFDSIPLRFRLTELEVAKFSVQRHRFQGIDITANLSRYYPLGNTGSHVIGYVGRISEQELQNIDQSNYSGSDYIGKTGVEKTYETELHGKVGFQQVETNVTGRVVRVLERTPPIPGKNLYLNIDIKLQTYAEQVLANERGAIVAIEPDKGAILALASMPNFDPNLFVNGIDTKTYHALLYAPERPLFNRVLRGQYPPGSTVKAFVGLAGLEYGLRAENSRTWCPGWFSLPDYSHRYRDWKKSGHGFVNFRQAVEQSCDVYFYSLANDLGIDRLHNFMTRFGFGKPTGIDIDGELSGLMPSREWKRDVRKSVWFPGETLIAGIGQGFMLATPIQLAVATATLSMHGQIRQPRVVFTVDDTNTNESVLVRAEPKNAITLKYDEYWQLGIAGMVDVVHGNRGTARKVGLGSAYRFAGKTGTAQVVGIKQDERYDAKRLEKRFHDHALFVAFAPVEDPRIAVAVIIENGGSGSGTAAPIAKKVMDYYLLGSAPTEPEEPTVKNTARGGTRQE</sequence>
<dbReference type="SUPFAM" id="SSF56519">
    <property type="entry name" value="Penicillin binding protein dimerisation domain"/>
    <property type="match status" value="1"/>
</dbReference>
<feature type="transmembrane region" description="Helical" evidence="14">
    <location>
        <begin position="26"/>
        <end position="49"/>
    </location>
</feature>
<evidence type="ECO:0000256" key="13">
    <source>
        <dbReference type="ARBA" id="ARBA00023316"/>
    </source>
</evidence>
<dbReference type="EC" id="3.4.16.4" evidence="14"/>
<keyword evidence="7 14" id="KW-0812">Transmembrane</keyword>
<dbReference type="InterPro" id="IPR017790">
    <property type="entry name" value="Penicillin-binding_protein_2"/>
</dbReference>
<dbReference type="OrthoDB" id="9766847at2"/>
<keyword evidence="8 14" id="KW-0378">Hydrolase</keyword>
<keyword evidence="12 14" id="KW-0472">Membrane</keyword>
<comment type="function">
    <text evidence="14">Catalyzes cross-linking of the peptidoglycan cell wall.</text>
</comment>
<evidence type="ECO:0000256" key="10">
    <source>
        <dbReference type="ARBA" id="ARBA00022984"/>
    </source>
</evidence>
<dbReference type="Gene3D" id="3.90.1310.10">
    <property type="entry name" value="Penicillin-binding protein 2a (Domain 2)"/>
    <property type="match status" value="1"/>
</dbReference>
<feature type="region of interest" description="Disordered" evidence="15">
    <location>
        <begin position="620"/>
        <end position="640"/>
    </location>
</feature>
<proteinExistence type="inferred from homology"/>
<dbReference type="Proteomes" id="UP000005744">
    <property type="component" value="Unassembled WGS sequence"/>
</dbReference>
<dbReference type="NCBIfam" id="TIGR03423">
    <property type="entry name" value="pbp2_mrdA"/>
    <property type="match status" value="1"/>
</dbReference>